<evidence type="ECO:0000313" key="2">
    <source>
        <dbReference type="EMBL" id="KAK2589965.1"/>
    </source>
</evidence>
<evidence type="ECO:0000313" key="3">
    <source>
        <dbReference type="Proteomes" id="UP001251528"/>
    </source>
</evidence>
<proteinExistence type="predicted"/>
<keyword evidence="3" id="KW-1185">Reference proteome</keyword>
<protein>
    <submittedName>
        <fullName evidence="2">Uncharacterized protein</fullName>
    </submittedName>
</protein>
<evidence type="ECO:0000256" key="1">
    <source>
        <dbReference type="SAM" id="MobiDB-lite"/>
    </source>
</evidence>
<organism evidence="2 3">
    <name type="scientific">Conoideocrella luteorostrata</name>
    <dbReference type="NCBI Taxonomy" id="1105319"/>
    <lineage>
        <taxon>Eukaryota</taxon>
        <taxon>Fungi</taxon>
        <taxon>Dikarya</taxon>
        <taxon>Ascomycota</taxon>
        <taxon>Pezizomycotina</taxon>
        <taxon>Sordariomycetes</taxon>
        <taxon>Hypocreomycetidae</taxon>
        <taxon>Hypocreales</taxon>
        <taxon>Clavicipitaceae</taxon>
        <taxon>Conoideocrella</taxon>
    </lineage>
</organism>
<comment type="caution">
    <text evidence="2">The sequence shown here is derived from an EMBL/GenBank/DDBJ whole genome shotgun (WGS) entry which is preliminary data.</text>
</comment>
<accession>A0AAJ0FUX9</accession>
<reference evidence="2" key="1">
    <citation type="submission" date="2023-06" db="EMBL/GenBank/DDBJ databases">
        <title>Conoideocrella luteorostrata (Hypocreales: Clavicipitaceae), a potential biocontrol fungus for elongate hemlock scale in United States Christmas tree production areas.</title>
        <authorList>
            <person name="Barrett H."/>
            <person name="Lovett B."/>
            <person name="Macias A.M."/>
            <person name="Stajich J.E."/>
            <person name="Kasson M.T."/>
        </authorList>
    </citation>
    <scope>NUCLEOTIDE SEQUENCE</scope>
    <source>
        <strain evidence="2">ARSEF 14590</strain>
    </source>
</reference>
<name>A0AAJ0FUX9_9HYPO</name>
<feature type="region of interest" description="Disordered" evidence="1">
    <location>
        <begin position="107"/>
        <end position="136"/>
    </location>
</feature>
<dbReference type="Proteomes" id="UP001251528">
    <property type="component" value="Unassembled WGS sequence"/>
</dbReference>
<dbReference type="AlphaFoldDB" id="A0AAJ0FUX9"/>
<gene>
    <name evidence="2" type="ORF">QQS21_012356</name>
</gene>
<feature type="compositionally biased region" description="Basic residues" evidence="1">
    <location>
        <begin position="127"/>
        <end position="136"/>
    </location>
</feature>
<sequence length="136" mass="14873">MSVCYPDNTADDKKAWSLSVNEDAKAPAQTGSGKASFQGSVASFTLPPKQLARSRALSLDSSSARIAYGKRPVYGSAQVYVNREHRELNSGFEVLPAGMLGVRPEIPFNRPGSALDKDERTSSSMRTTKRLYKQRC</sequence>
<dbReference type="EMBL" id="JASWJB010000515">
    <property type="protein sequence ID" value="KAK2589965.1"/>
    <property type="molecule type" value="Genomic_DNA"/>
</dbReference>